<keyword evidence="1" id="KW-0812">Transmembrane</keyword>
<organism evidence="2 3">
    <name type="scientific">Dichomitus squalens</name>
    <dbReference type="NCBI Taxonomy" id="114155"/>
    <lineage>
        <taxon>Eukaryota</taxon>
        <taxon>Fungi</taxon>
        <taxon>Dikarya</taxon>
        <taxon>Basidiomycota</taxon>
        <taxon>Agaricomycotina</taxon>
        <taxon>Agaricomycetes</taxon>
        <taxon>Polyporales</taxon>
        <taxon>Polyporaceae</taxon>
        <taxon>Dichomitus</taxon>
    </lineage>
</organism>
<feature type="transmembrane region" description="Helical" evidence="1">
    <location>
        <begin position="15"/>
        <end position="37"/>
    </location>
</feature>
<keyword evidence="3" id="KW-1185">Reference proteome</keyword>
<dbReference type="EMBL" id="ML145084">
    <property type="protein sequence ID" value="TBU66032.1"/>
    <property type="molecule type" value="Genomic_DNA"/>
</dbReference>
<dbReference type="Proteomes" id="UP000292082">
    <property type="component" value="Unassembled WGS sequence"/>
</dbReference>
<keyword evidence="1" id="KW-0472">Membrane</keyword>
<evidence type="ECO:0000256" key="1">
    <source>
        <dbReference type="SAM" id="Phobius"/>
    </source>
</evidence>
<evidence type="ECO:0000313" key="2">
    <source>
        <dbReference type="EMBL" id="TBU66032.1"/>
    </source>
</evidence>
<feature type="transmembrane region" description="Helical" evidence="1">
    <location>
        <begin position="49"/>
        <end position="71"/>
    </location>
</feature>
<protein>
    <submittedName>
        <fullName evidence="2">Uncharacterized protein</fullName>
    </submittedName>
</protein>
<reference evidence="2 3" key="1">
    <citation type="submission" date="2019-01" db="EMBL/GenBank/DDBJ databases">
        <title>Draft genome sequences of three monokaryotic isolates of the white-rot basidiomycete fungus Dichomitus squalens.</title>
        <authorList>
            <consortium name="DOE Joint Genome Institute"/>
            <person name="Lopez S.C."/>
            <person name="Andreopoulos B."/>
            <person name="Pangilinan J."/>
            <person name="Lipzen A."/>
            <person name="Riley R."/>
            <person name="Ahrendt S."/>
            <person name="Ng V."/>
            <person name="Barry K."/>
            <person name="Daum C."/>
            <person name="Grigoriev I.V."/>
            <person name="Hilden K.S."/>
            <person name="Makela M.R."/>
            <person name="de Vries R.P."/>
        </authorList>
    </citation>
    <scope>NUCLEOTIDE SEQUENCE [LARGE SCALE GENOMIC DNA]</scope>
    <source>
        <strain evidence="2 3">CBS 464.89</strain>
    </source>
</reference>
<keyword evidence="1" id="KW-1133">Transmembrane helix</keyword>
<feature type="transmembrane region" description="Helical" evidence="1">
    <location>
        <begin position="77"/>
        <end position="96"/>
    </location>
</feature>
<accession>A0A4Q9QDX8</accession>
<proteinExistence type="predicted"/>
<name>A0A4Q9QDX8_9APHY</name>
<evidence type="ECO:0000313" key="3">
    <source>
        <dbReference type="Proteomes" id="UP000292082"/>
    </source>
</evidence>
<feature type="transmembrane region" description="Helical" evidence="1">
    <location>
        <begin position="143"/>
        <end position="170"/>
    </location>
</feature>
<dbReference type="AlphaFoldDB" id="A0A4Q9QDX8"/>
<feature type="transmembrane region" description="Helical" evidence="1">
    <location>
        <begin position="103"/>
        <end position="123"/>
    </location>
</feature>
<gene>
    <name evidence="2" type="ORF">BD310DRAFT_38579</name>
</gene>
<sequence length="181" mass="19183">MSSRPNLASNQKVRFTLPITPLFILDSFLAIVIPSFIPVCGHHLLASDLVCIPSTHLLIGVVCAHDAYTLAHYAPTYIASAIGLTILTTLRISVAIPAIPMPVWYICKVVAAPVGCFAMRLLVAADPELGIVDSPSLLDPASMLVAALVGQGVVWIVVRLICTASFWQAINGCGGPGRRRG</sequence>